<keyword evidence="3 6" id="KW-0285">Flavoprotein</keyword>
<evidence type="ECO:0000256" key="4">
    <source>
        <dbReference type="ARBA" id="ARBA00022643"/>
    </source>
</evidence>
<dbReference type="HAMAP" id="MF_00479">
    <property type="entry name" value="RsxG_RnfG"/>
    <property type="match status" value="1"/>
</dbReference>
<proteinExistence type="inferred from homology"/>
<comment type="caution">
    <text evidence="9">The sequence shown here is derived from an EMBL/GenBank/DDBJ whole genome shotgun (WGS) entry which is preliminary data.</text>
</comment>
<keyword evidence="5 6" id="KW-0249">Electron transport</keyword>
<keyword evidence="6" id="KW-1278">Translocase</keyword>
<dbReference type="NCBIfam" id="TIGR01947">
    <property type="entry name" value="rnfG"/>
    <property type="match status" value="1"/>
</dbReference>
<evidence type="ECO:0000313" key="10">
    <source>
        <dbReference type="Proteomes" id="UP000252558"/>
    </source>
</evidence>
<name>A0A368NLA1_9GAMM</name>
<dbReference type="Pfam" id="PF04205">
    <property type="entry name" value="FMN_bind"/>
    <property type="match status" value="1"/>
</dbReference>
<dbReference type="GO" id="GO:0022900">
    <property type="term" value="P:electron transport chain"/>
    <property type="evidence" value="ECO:0007669"/>
    <property type="project" value="UniProtKB-UniRule"/>
</dbReference>
<keyword evidence="7" id="KW-0732">Signal</keyword>
<comment type="similarity">
    <text evidence="6">Belongs to the RnfG family.</text>
</comment>
<dbReference type="InterPro" id="IPR007329">
    <property type="entry name" value="FMN-bd"/>
</dbReference>
<evidence type="ECO:0000259" key="8">
    <source>
        <dbReference type="SMART" id="SM00900"/>
    </source>
</evidence>
<keyword evidence="6" id="KW-0472">Membrane</keyword>
<dbReference type="InterPro" id="IPR010209">
    <property type="entry name" value="Ion_transpt_RnfG/RsxG"/>
</dbReference>
<dbReference type="PIRSF" id="PIRSF006091">
    <property type="entry name" value="E_trnsport_RnfG"/>
    <property type="match status" value="1"/>
</dbReference>
<comment type="subcellular location">
    <subcellularLocation>
        <location evidence="6">Cell inner membrane</location>
        <topology evidence="6">Single-pass membrane protein</topology>
    </subcellularLocation>
</comment>
<evidence type="ECO:0000313" key="9">
    <source>
        <dbReference type="EMBL" id="RCU50404.1"/>
    </source>
</evidence>
<accession>A0A368NLA1</accession>
<dbReference type="OrthoDB" id="9784165at2"/>
<dbReference type="SMART" id="SM00900">
    <property type="entry name" value="FMN_bind"/>
    <property type="match status" value="1"/>
</dbReference>
<evidence type="ECO:0000256" key="1">
    <source>
        <dbReference type="ARBA" id="ARBA00022448"/>
    </source>
</evidence>
<dbReference type="PANTHER" id="PTHR36118:SF1">
    <property type="entry name" value="ION-TRANSLOCATING OXIDOREDUCTASE COMPLEX SUBUNIT G"/>
    <property type="match status" value="1"/>
</dbReference>
<dbReference type="Proteomes" id="UP000252558">
    <property type="component" value="Unassembled WGS sequence"/>
</dbReference>
<evidence type="ECO:0000256" key="2">
    <source>
        <dbReference type="ARBA" id="ARBA00022553"/>
    </source>
</evidence>
<evidence type="ECO:0000256" key="3">
    <source>
        <dbReference type="ARBA" id="ARBA00022630"/>
    </source>
</evidence>
<keyword evidence="6" id="KW-1003">Cell membrane</keyword>
<dbReference type="NCBIfam" id="NF002519">
    <property type="entry name" value="PRK01908.1"/>
    <property type="match status" value="1"/>
</dbReference>
<dbReference type="GO" id="GO:0010181">
    <property type="term" value="F:FMN binding"/>
    <property type="evidence" value="ECO:0007669"/>
    <property type="project" value="InterPro"/>
</dbReference>
<comment type="subunit">
    <text evidence="6">The complex is composed of six subunits: RnfA, RnfB, RnfC, RnfD, RnfE and RnfG.</text>
</comment>
<comment type="cofactor">
    <cofactor evidence="6">
        <name>FMN</name>
        <dbReference type="ChEBI" id="CHEBI:58210"/>
    </cofactor>
</comment>
<evidence type="ECO:0000256" key="7">
    <source>
        <dbReference type="SAM" id="SignalP"/>
    </source>
</evidence>
<keyword evidence="1 6" id="KW-0813">Transport</keyword>
<feature type="signal peptide" evidence="7">
    <location>
        <begin position="1"/>
        <end position="25"/>
    </location>
</feature>
<keyword evidence="6" id="KW-0812">Transmembrane</keyword>
<comment type="function">
    <text evidence="6">Part of a membrane-bound complex that couples electron transfer with translocation of ions across the membrane.</text>
</comment>
<dbReference type="GO" id="GO:0005886">
    <property type="term" value="C:plasma membrane"/>
    <property type="evidence" value="ECO:0007669"/>
    <property type="project" value="UniProtKB-SubCell"/>
</dbReference>
<feature type="modified residue" description="FMN phosphoryl threonine" evidence="6">
    <location>
        <position position="177"/>
    </location>
</feature>
<keyword evidence="4 6" id="KW-0288">FMN</keyword>
<keyword evidence="6" id="KW-1133">Transmembrane helix</keyword>
<feature type="chain" id="PRO_5016579005" description="Ion-translocating oxidoreductase complex subunit G" evidence="7">
    <location>
        <begin position="26"/>
        <end position="212"/>
    </location>
</feature>
<feature type="domain" description="FMN-binding" evidence="8">
    <location>
        <begin position="102"/>
        <end position="194"/>
    </location>
</feature>
<evidence type="ECO:0000256" key="5">
    <source>
        <dbReference type="ARBA" id="ARBA00022982"/>
    </source>
</evidence>
<reference evidence="9 10" key="1">
    <citation type="submission" date="2018-07" db="EMBL/GenBank/DDBJ databases">
        <title>Corallincola holothuriorum sp. nov., a new facultative anaerobe isolated from sea cucumber Apostichopus japonicus.</title>
        <authorList>
            <person name="Xia H."/>
        </authorList>
    </citation>
    <scope>NUCLEOTIDE SEQUENCE [LARGE SCALE GENOMIC DNA]</scope>
    <source>
        <strain evidence="9 10">C4</strain>
    </source>
</reference>
<gene>
    <name evidence="6" type="primary">rnfG</name>
    <name evidence="9" type="ORF">DU002_08230</name>
</gene>
<dbReference type="PANTHER" id="PTHR36118">
    <property type="entry name" value="ION-TRANSLOCATING OXIDOREDUCTASE COMPLEX SUBUNIT G"/>
    <property type="match status" value="1"/>
</dbReference>
<protein>
    <recommendedName>
        <fullName evidence="6">Ion-translocating oxidoreductase complex subunit G</fullName>
        <ecNumber evidence="6">7.-.-.-</ecNumber>
    </recommendedName>
    <alternativeName>
        <fullName evidence="6">Rnf electron transport complex subunit G</fullName>
    </alternativeName>
</protein>
<dbReference type="AlphaFoldDB" id="A0A368NLA1"/>
<dbReference type="EMBL" id="QPID01000004">
    <property type="protein sequence ID" value="RCU50404.1"/>
    <property type="molecule type" value="Genomic_DNA"/>
</dbReference>
<sequence length="212" mass="23518">MNLLPIGKNGLILALFALVTTALVAATNHFTAPQIERQEQQQLITTLEHLFPAGSYNNDLYKECIEVTNHQFLGRKTAQRAFIARFNEEPVGIAIETTAPDGYNGAIDIIVGILSDGTVAGVRVLSHKETPGLGDKIELRKSKWVMSFDQQKLVDETDPAWKVKKDGGEFDQFTGATITPRAVVKAVRNTLLYYQLNRERLFTQATRCGEPS</sequence>
<organism evidence="9 10">
    <name type="scientific">Corallincola holothuriorum</name>
    <dbReference type="NCBI Taxonomy" id="2282215"/>
    <lineage>
        <taxon>Bacteria</taxon>
        <taxon>Pseudomonadati</taxon>
        <taxon>Pseudomonadota</taxon>
        <taxon>Gammaproteobacteria</taxon>
        <taxon>Alteromonadales</taxon>
        <taxon>Psychromonadaceae</taxon>
        <taxon>Corallincola</taxon>
    </lineage>
</organism>
<dbReference type="RefSeq" id="WP_114337894.1">
    <property type="nucleotide sequence ID" value="NZ_QPID01000004.1"/>
</dbReference>
<keyword evidence="10" id="KW-1185">Reference proteome</keyword>
<evidence type="ECO:0000256" key="6">
    <source>
        <dbReference type="HAMAP-Rule" id="MF_00479"/>
    </source>
</evidence>
<dbReference type="GO" id="GO:0009055">
    <property type="term" value="F:electron transfer activity"/>
    <property type="evidence" value="ECO:0007669"/>
    <property type="project" value="InterPro"/>
</dbReference>
<keyword evidence="2 6" id="KW-0597">Phosphoprotein</keyword>
<dbReference type="EC" id="7.-.-.-" evidence="6"/>
<keyword evidence="6" id="KW-0997">Cell inner membrane</keyword>